<accession>A0A377DR41</accession>
<keyword evidence="1" id="KW-0472">Membrane</keyword>
<dbReference type="EMBL" id="UGFG01000001">
    <property type="protein sequence ID" value="STM38599.1"/>
    <property type="molecule type" value="Genomic_DNA"/>
</dbReference>
<protein>
    <submittedName>
        <fullName evidence="2">High-affinity zinc uptake system membrane protein</fullName>
    </submittedName>
</protein>
<feature type="transmembrane region" description="Helical" evidence="1">
    <location>
        <begin position="6"/>
        <end position="34"/>
    </location>
</feature>
<evidence type="ECO:0000313" key="2">
    <source>
        <dbReference type="EMBL" id="STM38599.1"/>
    </source>
</evidence>
<keyword evidence="1" id="KW-0812">Transmembrane</keyword>
<evidence type="ECO:0000256" key="1">
    <source>
        <dbReference type="SAM" id="Phobius"/>
    </source>
</evidence>
<keyword evidence="1" id="KW-1133">Transmembrane helix</keyword>
<name>A0A377DR41_ECOLX</name>
<reference evidence="2 3" key="1">
    <citation type="submission" date="2018-06" db="EMBL/GenBank/DDBJ databases">
        <authorList>
            <consortium name="Pathogen Informatics"/>
            <person name="Doyle S."/>
        </authorList>
    </citation>
    <scope>NUCLEOTIDE SEQUENCE [LARGE SCALE GENOMIC DNA]</scope>
    <source>
        <strain evidence="2 3">NCTC8500</strain>
    </source>
</reference>
<gene>
    <name evidence="2" type="primary">znuB_2</name>
    <name evidence="2" type="ORF">NCTC8500_02380</name>
</gene>
<evidence type="ECO:0000313" key="3">
    <source>
        <dbReference type="Proteomes" id="UP000254429"/>
    </source>
</evidence>
<dbReference type="Proteomes" id="UP000254429">
    <property type="component" value="Unassembled WGS sequence"/>
</dbReference>
<organism evidence="2 3">
    <name type="scientific">Escherichia coli</name>
    <dbReference type="NCBI Taxonomy" id="562"/>
    <lineage>
        <taxon>Bacteria</taxon>
        <taxon>Pseudomonadati</taxon>
        <taxon>Pseudomonadota</taxon>
        <taxon>Gammaproteobacteria</taxon>
        <taxon>Enterobacterales</taxon>
        <taxon>Enterobacteriaceae</taxon>
        <taxon>Escherichia</taxon>
    </lineage>
</organism>
<sequence length="35" mass="3732">MIELLFPGWLAGIMLACAAGPLGFVCSLASYVLFR</sequence>
<proteinExistence type="predicted"/>
<dbReference type="AlphaFoldDB" id="A0A377DR41"/>